<dbReference type="OrthoDB" id="6627344at2759"/>
<dbReference type="EMBL" id="CABPRJ010000994">
    <property type="protein sequence ID" value="VVC34438.1"/>
    <property type="molecule type" value="Genomic_DNA"/>
</dbReference>
<reference evidence="1 2" key="1">
    <citation type="submission" date="2019-08" db="EMBL/GenBank/DDBJ databases">
        <authorList>
            <person name="Alioto T."/>
            <person name="Alioto T."/>
            <person name="Gomez Garrido J."/>
        </authorList>
    </citation>
    <scope>NUCLEOTIDE SEQUENCE [LARGE SCALE GENOMIC DNA]</scope>
</reference>
<sequence>MMTLSLLDETGVKIVSLTFDGCSTNVAVDKFLGCNLNLDNLVITFVYSNKDIDMPIEIILDAVYMLKLVMNGFEEKKQLLDCENKIVDF</sequence>
<organism evidence="1 2">
    <name type="scientific">Cinara cedri</name>
    <dbReference type="NCBI Taxonomy" id="506608"/>
    <lineage>
        <taxon>Eukaryota</taxon>
        <taxon>Metazoa</taxon>
        <taxon>Ecdysozoa</taxon>
        <taxon>Arthropoda</taxon>
        <taxon>Hexapoda</taxon>
        <taxon>Insecta</taxon>
        <taxon>Pterygota</taxon>
        <taxon>Neoptera</taxon>
        <taxon>Paraneoptera</taxon>
        <taxon>Hemiptera</taxon>
        <taxon>Sternorrhyncha</taxon>
        <taxon>Aphidomorpha</taxon>
        <taxon>Aphidoidea</taxon>
        <taxon>Aphididae</taxon>
        <taxon>Lachninae</taxon>
        <taxon>Cinara</taxon>
    </lineage>
</organism>
<dbReference type="AlphaFoldDB" id="A0A5E4MQD7"/>
<accession>A0A5E4MQD7</accession>
<dbReference type="Proteomes" id="UP000325440">
    <property type="component" value="Unassembled WGS sequence"/>
</dbReference>
<name>A0A5E4MQD7_9HEMI</name>
<evidence type="ECO:0000313" key="2">
    <source>
        <dbReference type="Proteomes" id="UP000325440"/>
    </source>
</evidence>
<protein>
    <submittedName>
        <fullName evidence="1">Uncharacterized protein</fullName>
    </submittedName>
</protein>
<proteinExistence type="predicted"/>
<keyword evidence="2" id="KW-1185">Reference proteome</keyword>
<gene>
    <name evidence="1" type="ORF">CINCED_3A022728</name>
</gene>
<evidence type="ECO:0000313" key="1">
    <source>
        <dbReference type="EMBL" id="VVC34438.1"/>
    </source>
</evidence>